<reference evidence="3" key="1">
    <citation type="submission" date="2018-01" db="EMBL/GenBank/DDBJ databases">
        <authorList>
            <person name="Mao J.F."/>
        </authorList>
    </citation>
    <scope>NUCLEOTIDE SEQUENCE</scope>
    <source>
        <strain evidence="3">Huo1</strain>
        <tissue evidence="3">Leaf</tissue>
    </source>
</reference>
<name>A0A8X8VU42_SALSN</name>
<organism evidence="3">
    <name type="scientific">Salvia splendens</name>
    <name type="common">Scarlet sage</name>
    <dbReference type="NCBI Taxonomy" id="180675"/>
    <lineage>
        <taxon>Eukaryota</taxon>
        <taxon>Viridiplantae</taxon>
        <taxon>Streptophyta</taxon>
        <taxon>Embryophyta</taxon>
        <taxon>Tracheophyta</taxon>
        <taxon>Spermatophyta</taxon>
        <taxon>Magnoliopsida</taxon>
        <taxon>eudicotyledons</taxon>
        <taxon>Gunneridae</taxon>
        <taxon>Pentapetalae</taxon>
        <taxon>asterids</taxon>
        <taxon>lamiids</taxon>
        <taxon>Lamiales</taxon>
        <taxon>Lamiaceae</taxon>
        <taxon>Nepetoideae</taxon>
        <taxon>Mentheae</taxon>
        <taxon>Salviinae</taxon>
        <taxon>Salvia</taxon>
        <taxon>Salvia subgen. Calosphace</taxon>
        <taxon>core Calosphace</taxon>
    </lineage>
</organism>
<dbReference type="Pfam" id="PF02458">
    <property type="entry name" value="Transferase"/>
    <property type="match status" value="1"/>
</dbReference>
<evidence type="ECO:0000256" key="1">
    <source>
        <dbReference type="ARBA" id="ARBA00022679"/>
    </source>
</evidence>
<evidence type="ECO:0000313" key="3">
    <source>
        <dbReference type="EMBL" id="KAG6382402.1"/>
    </source>
</evidence>
<dbReference type="EMBL" id="PNBA02001096">
    <property type="protein sequence ID" value="KAG6382402.1"/>
    <property type="molecule type" value="Genomic_DNA"/>
</dbReference>
<reference evidence="3" key="2">
    <citation type="submission" date="2020-08" db="EMBL/GenBank/DDBJ databases">
        <title>Plant Genome Project.</title>
        <authorList>
            <person name="Zhang R.-G."/>
        </authorList>
    </citation>
    <scope>NUCLEOTIDE SEQUENCE</scope>
    <source>
        <strain evidence="3">Huo1</strain>
        <tissue evidence="3">Leaf</tissue>
    </source>
</reference>
<dbReference type="AlphaFoldDB" id="A0A8X8VU42"/>
<keyword evidence="4" id="KW-1185">Reference proteome</keyword>
<keyword evidence="2" id="KW-0012">Acyltransferase</keyword>
<dbReference type="InterPro" id="IPR051504">
    <property type="entry name" value="Plant_metabolite_acyltrans"/>
</dbReference>
<dbReference type="InterPro" id="IPR023213">
    <property type="entry name" value="CAT-like_dom_sf"/>
</dbReference>
<evidence type="ECO:0000256" key="2">
    <source>
        <dbReference type="ARBA" id="ARBA00023315"/>
    </source>
</evidence>
<accession>A0A8X8VU42</accession>
<dbReference type="GO" id="GO:0016747">
    <property type="term" value="F:acyltransferase activity, transferring groups other than amino-acyl groups"/>
    <property type="evidence" value="ECO:0007669"/>
    <property type="project" value="UniProtKB-ARBA"/>
</dbReference>
<gene>
    <name evidence="3" type="ORF">SASPL_157932</name>
</gene>
<evidence type="ECO:0000313" key="4">
    <source>
        <dbReference type="Proteomes" id="UP000298416"/>
    </source>
</evidence>
<sequence length="450" mass="49093">MLTIRETVRIPPPPDAPVELKLPLTLFDIWWIHTPPTLRLVFYDHPCSSADFLDTVIPRLKQSLSLTLKHYLIASANLLFPSDPDQKPLFRYVTGDSVPLMIAESGRDFGEVTGDHPRDADQLHDFIPTLPKPADEARYKKIPLLALQVTHFPGRGFCIGATNHHSLGDARSIVGFISAWAEINKSGGDGEFSTKTPPIFDRSVVKDPAGVHSIFWNAVKQIPVNPSPAPLVPTQRVRSTFILSPQHLQHLKKQISVGPGSSFVVAVAYAWSCLAKSADAIGEKIDGKETEVYFLSADARGRPNAMIDPPVPVNYFGNCLGGGMASLEHGRLASEEGFLAAAEAIGGEIKGRVYDKCEFLKGVENWPAGVVKYMGIRSLCVTDSPKFDLYAADFGWGKARKVEVLSIDGETYGMSLCNSRDSDGGLEIGVSLPLERMKAFAAIFARGLKL</sequence>
<protein>
    <submittedName>
        <fullName evidence="3">Uncharacterized protein</fullName>
    </submittedName>
</protein>
<dbReference type="Gene3D" id="3.30.559.10">
    <property type="entry name" value="Chloramphenicol acetyltransferase-like domain"/>
    <property type="match status" value="2"/>
</dbReference>
<keyword evidence="1" id="KW-0808">Transferase</keyword>
<dbReference type="PANTHER" id="PTHR31625">
    <property type="match status" value="1"/>
</dbReference>
<proteinExistence type="predicted"/>
<comment type="caution">
    <text evidence="3">The sequence shown here is derived from an EMBL/GenBank/DDBJ whole genome shotgun (WGS) entry which is preliminary data.</text>
</comment>
<dbReference type="Proteomes" id="UP000298416">
    <property type="component" value="Unassembled WGS sequence"/>
</dbReference>